<protein>
    <recommendedName>
        <fullName evidence="1">Glycosyl transferase family 1 domain-containing protein</fullName>
    </recommendedName>
</protein>
<keyword evidence="3" id="KW-1185">Reference proteome</keyword>
<dbReference type="AlphaFoldDB" id="A0A0P6XQC2"/>
<evidence type="ECO:0000313" key="2">
    <source>
        <dbReference type="EMBL" id="KPL77449.1"/>
    </source>
</evidence>
<dbReference type="SUPFAM" id="SSF53756">
    <property type="entry name" value="UDP-Glycosyltransferase/glycogen phosphorylase"/>
    <property type="match status" value="1"/>
</dbReference>
<proteinExistence type="predicted"/>
<dbReference type="Gene3D" id="3.40.50.2000">
    <property type="entry name" value="Glycogen Phosphorylase B"/>
    <property type="match status" value="1"/>
</dbReference>
<feature type="domain" description="Glycosyl transferase family 1" evidence="1">
    <location>
        <begin position="110"/>
        <end position="269"/>
    </location>
</feature>
<dbReference type="InterPro" id="IPR001296">
    <property type="entry name" value="Glyco_trans_1"/>
</dbReference>
<accession>A0A0P6XQC2</accession>
<dbReference type="Proteomes" id="UP000050501">
    <property type="component" value="Unassembled WGS sequence"/>
</dbReference>
<dbReference type="GO" id="GO:0016757">
    <property type="term" value="F:glycosyltransferase activity"/>
    <property type="evidence" value="ECO:0007669"/>
    <property type="project" value="InterPro"/>
</dbReference>
<dbReference type="CDD" id="cd03801">
    <property type="entry name" value="GT4_PimA-like"/>
    <property type="match status" value="1"/>
</dbReference>
<dbReference type="Pfam" id="PF00534">
    <property type="entry name" value="Glycos_transf_1"/>
    <property type="match status" value="1"/>
</dbReference>
<dbReference type="STRING" id="229921.ADN01_16295"/>
<comment type="caution">
    <text evidence="2">The sequence shown here is derived from an EMBL/GenBank/DDBJ whole genome shotgun (WGS) entry which is preliminary data.</text>
</comment>
<sequence length="294" mass="33573">MLIRGPSPLLPAMARRVPELPKALLLVASYMDGVDSLPQPRWRKELIRLWSFWNESQQLKIAKQSLTFVNSARLYNNLHGSVPKLIQTRTTTISEKDIVVREDTCQRPPYHILFSGRITSEKGIYDILEALSLLSKQKVDFILDLVGMPENIEFMPELWSHAEKSGIRDRIRYHGFKSVGEELFSYYRQADVFIIASQSSEGFPRTIWEAFSQSTPVIATSVGSIPIFLKNGQDALLATPNCPAELAESLMRIFSDSDLRKRLIHNGRQLAQENTLDARAKEMIKKIISWLERT</sequence>
<dbReference type="EMBL" id="LGCM01000060">
    <property type="protein sequence ID" value="KPL77449.1"/>
    <property type="molecule type" value="Genomic_DNA"/>
</dbReference>
<dbReference type="PANTHER" id="PTHR12526">
    <property type="entry name" value="GLYCOSYLTRANSFERASE"/>
    <property type="match status" value="1"/>
</dbReference>
<gene>
    <name evidence="2" type="ORF">ADN01_16295</name>
</gene>
<evidence type="ECO:0000259" key="1">
    <source>
        <dbReference type="Pfam" id="PF00534"/>
    </source>
</evidence>
<organism evidence="2 3">
    <name type="scientific">Levilinea saccharolytica</name>
    <dbReference type="NCBI Taxonomy" id="229921"/>
    <lineage>
        <taxon>Bacteria</taxon>
        <taxon>Bacillati</taxon>
        <taxon>Chloroflexota</taxon>
        <taxon>Anaerolineae</taxon>
        <taxon>Anaerolineales</taxon>
        <taxon>Anaerolineaceae</taxon>
        <taxon>Levilinea</taxon>
    </lineage>
</organism>
<reference evidence="2 3" key="1">
    <citation type="submission" date="2015-07" db="EMBL/GenBank/DDBJ databases">
        <title>Genome sequence of Levilinea saccharolytica DSM 16555.</title>
        <authorList>
            <person name="Hemp J."/>
            <person name="Ward L.M."/>
            <person name="Pace L.A."/>
            <person name="Fischer W.W."/>
        </authorList>
    </citation>
    <scope>NUCLEOTIDE SEQUENCE [LARGE SCALE GENOMIC DNA]</scope>
    <source>
        <strain evidence="2 3">KIBI-1</strain>
    </source>
</reference>
<evidence type="ECO:0000313" key="3">
    <source>
        <dbReference type="Proteomes" id="UP000050501"/>
    </source>
</evidence>
<name>A0A0P6XQC2_9CHLR</name>